<reference evidence="5 6" key="1">
    <citation type="submission" date="2024-09" db="EMBL/GenBank/DDBJ databases">
        <authorList>
            <person name="Sun Q."/>
            <person name="Mori K."/>
        </authorList>
    </citation>
    <scope>NUCLEOTIDE SEQUENCE [LARGE SCALE GENOMIC DNA]</scope>
    <source>
        <strain evidence="5 6">CCM 3426</strain>
    </source>
</reference>
<dbReference type="SMART" id="SM00421">
    <property type="entry name" value="HTH_LUXR"/>
    <property type="match status" value="1"/>
</dbReference>
<dbReference type="PRINTS" id="PR00038">
    <property type="entry name" value="HTHLUXR"/>
</dbReference>
<evidence type="ECO:0000313" key="6">
    <source>
        <dbReference type="Proteomes" id="UP001589647"/>
    </source>
</evidence>
<evidence type="ECO:0000313" key="5">
    <source>
        <dbReference type="EMBL" id="MFB9209095.1"/>
    </source>
</evidence>
<dbReference type="PANTHER" id="PTHR44688:SF16">
    <property type="entry name" value="DNA-BINDING TRANSCRIPTIONAL ACTIVATOR DEVR_DOSR"/>
    <property type="match status" value="1"/>
</dbReference>
<keyword evidence="3" id="KW-0804">Transcription</keyword>
<keyword evidence="6" id="KW-1185">Reference proteome</keyword>
<organism evidence="5 6">
    <name type="scientific">Nonomuraea spiralis</name>
    <dbReference type="NCBI Taxonomy" id="46182"/>
    <lineage>
        <taxon>Bacteria</taxon>
        <taxon>Bacillati</taxon>
        <taxon>Actinomycetota</taxon>
        <taxon>Actinomycetes</taxon>
        <taxon>Streptosporangiales</taxon>
        <taxon>Streptosporangiaceae</taxon>
        <taxon>Nonomuraea</taxon>
    </lineage>
</organism>
<keyword evidence="2" id="KW-0238">DNA-binding</keyword>
<dbReference type="RefSeq" id="WP_189651819.1">
    <property type="nucleotide sequence ID" value="NZ_BMRC01000022.1"/>
</dbReference>
<accession>A0ABV5IYQ4</accession>
<dbReference type="Proteomes" id="UP001589647">
    <property type="component" value="Unassembled WGS sequence"/>
</dbReference>
<evidence type="ECO:0000256" key="2">
    <source>
        <dbReference type="ARBA" id="ARBA00023125"/>
    </source>
</evidence>
<dbReference type="PROSITE" id="PS50043">
    <property type="entry name" value="HTH_LUXR_2"/>
    <property type="match status" value="1"/>
</dbReference>
<dbReference type="SUPFAM" id="SSF55781">
    <property type="entry name" value="GAF domain-like"/>
    <property type="match status" value="1"/>
</dbReference>
<dbReference type="Gene3D" id="1.10.10.10">
    <property type="entry name" value="Winged helix-like DNA-binding domain superfamily/Winged helix DNA-binding domain"/>
    <property type="match status" value="1"/>
</dbReference>
<gene>
    <name evidence="5" type="ORF">ACFFV7_48485</name>
</gene>
<protein>
    <submittedName>
        <fullName evidence="5">LuxR C-terminal-related transcriptional regulator</fullName>
    </submittedName>
</protein>
<dbReference type="CDD" id="cd06170">
    <property type="entry name" value="LuxR_C_like"/>
    <property type="match status" value="1"/>
</dbReference>
<keyword evidence="1" id="KW-0805">Transcription regulation</keyword>
<proteinExistence type="predicted"/>
<dbReference type="InterPro" id="IPR029016">
    <property type="entry name" value="GAF-like_dom_sf"/>
</dbReference>
<dbReference type="SUPFAM" id="SSF46894">
    <property type="entry name" value="C-terminal effector domain of the bipartite response regulators"/>
    <property type="match status" value="1"/>
</dbReference>
<name>A0ABV5IYQ4_9ACTN</name>
<feature type="domain" description="HTH luxR-type" evidence="4">
    <location>
        <begin position="223"/>
        <end position="288"/>
    </location>
</feature>
<dbReference type="InterPro" id="IPR016032">
    <property type="entry name" value="Sig_transdc_resp-reg_C-effctor"/>
</dbReference>
<dbReference type="Gene3D" id="3.30.450.40">
    <property type="match status" value="1"/>
</dbReference>
<evidence type="ECO:0000256" key="1">
    <source>
        <dbReference type="ARBA" id="ARBA00023015"/>
    </source>
</evidence>
<dbReference type="PROSITE" id="PS00622">
    <property type="entry name" value="HTH_LUXR_1"/>
    <property type="match status" value="1"/>
</dbReference>
<evidence type="ECO:0000256" key="3">
    <source>
        <dbReference type="ARBA" id="ARBA00023163"/>
    </source>
</evidence>
<dbReference type="EMBL" id="JBHMEI010000095">
    <property type="protein sequence ID" value="MFB9209095.1"/>
    <property type="molecule type" value="Genomic_DNA"/>
</dbReference>
<dbReference type="InterPro" id="IPR036388">
    <property type="entry name" value="WH-like_DNA-bd_sf"/>
</dbReference>
<dbReference type="PANTHER" id="PTHR44688">
    <property type="entry name" value="DNA-BINDING TRANSCRIPTIONAL ACTIVATOR DEVR_DOSR"/>
    <property type="match status" value="1"/>
</dbReference>
<dbReference type="InterPro" id="IPR000792">
    <property type="entry name" value="Tscrpt_reg_LuxR_C"/>
</dbReference>
<evidence type="ECO:0000259" key="4">
    <source>
        <dbReference type="PROSITE" id="PS50043"/>
    </source>
</evidence>
<sequence length="291" mass="31153">MAVTHLPSSALAPQAAVLLRAALTRMRQVVGLPVLFGGTVSVPGGAVRLTELTGVRTDVLRGLAIHTRNGLGGRVLLTARPGSVEDYVTDSRISHEYDRPVVVEGLRAIAAVPVVVGETVYGLLYGGVREPLPLGTRVLDGMGLIAARLGVELAVRAEVERRVAALETDAITRAARERPAGPEWEHLREAHAELRSIAQEIADPALRERLQDVCDRLTAPQGPPGPPNPLSPRELDVLCLVAVGCGNAEVGRRLDLKPETVKSYLRSAMRKLGTHTRMESVVSARRAGYLP</sequence>
<comment type="caution">
    <text evidence="5">The sequence shown here is derived from an EMBL/GenBank/DDBJ whole genome shotgun (WGS) entry which is preliminary data.</text>
</comment>
<dbReference type="Pfam" id="PF00196">
    <property type="entry name" value="GerE"/>
    <property type="match status" value="1"/>
</dbReference>